<dbReference type="InterPro" id="IPR000172">
    <property type="entry name" value="GMC_OxRdtase_N"/>
</dbReference>
<keyword evidence="2" id="KW-0285">Flavoprotein</keyword>
<dbReference type="Gene3D" id="3.30.410.10">
    <property type="entry name" value="Cholesterol Oxidase, domain 2"/>
    <property type="match status" value="1"/>
</dbReference>
<evidence type="ECO:0000256" key="2">
    <source>
        <dbReference type="ARBA" id="ARBA00022630"/>
    </source>
</evidence>
<dbReference type="PROSITE" id="PS51318">
    <property type="entry name" value="TAT"/>
    <property type="match status" value="1"/>
</dbReference>
<comment type="cofactor">
    <cofactor evidence="1">
        <name>FAD</name>
        <dbReference type="ChEBI" id="CHEBI:57692"/>
    </cofactor>
</comment>
<dbReference type="InterPro" id="IPR006311">
    <property type="entry name" value="TAT_signal"/>
</dbReference>
<feature type="domain" description="Glucose-methanol-choline oxidoreductase N-terminal" evidence="5">
    <location>
        <begin position="157"/>
        <end position="180"/>
    </location>
</feature>
<proteinExistence type="predicted"/>
<dbReference type="GO" id="GO:0050660">
    <property type="term" value="F:flavin adenine dinucleotide binding"/>
    <property type="evidence" value="ECO:0007669"/>
    <property type="project" value="InterPro"/>
</dbReference>
<dbReference type="Pfam" id="PF00732">
    <property type="entry name" value="GMC_oxred_N"/>
    <property type="match status" value="1"/>
</dbReference>
<dbReference type="InterPro" id="IPR036188">
    <property type="entry name" value="FAD/NAD-bd_sf"/>
</dbReference>
<dbReference type="SUPFAM" id="SSF54373">
    <property type="entry name" value="FAD-linked reductases, C-terminal domain"/>
    <property type="match status" value="1"/>
</dbReference>
<evidence type="ECO:0000256" key="4">
    <source>
        <dbReference type="ARBA" id="ARBA00023002"/>
    </source>
</evidence>
<dbReference type="Pfam" id="PF22500">
    <property type="entry name" value="GMC_oxred_C_1st"/>
    <property type="match status" value="1"/>
</dbReference>
<gene>
    <name evidence="6" type="ORF">MGWOODY_Tha2588</name>
</gene>
<keyword evidence="4" id="KW-0560">Oxidoreductase</keyword>
<dbReference type="EMBL" id="CZQC01000020">
    <property type="protein sequence ID" value="CUS40606.1"/>
    <property type="molecule type" value="Genomic_DNA"/>
</dbReference>
<dbReference type="GO" id="GO:0016614">
    <property type="term" value="F:oxidoreductase activity, acting on CH-OH group of donors"/>
    <property type="evidence" value="ECO:0007669"/>
    <property type="project" value="InterPro"/>
</dbReference>
<evidence type="ECO:0000313" key="6">
    <source>
        <dbReference type="EMBL" id="CUS40606.1"/>
    </source>
</evidence>
<sequence length="551" mass="59925">MTSNPLSRRKFLGLSALTTASAYGLTTVSLLSAQKAEAGWFSKPELAIPDSPNAIASHYPAIVIGSGYGSAVSALRLGEAGIETLMIEMGMLWDKPASDDKIFTKTTAPDGRSMWFKDRTEAPLENFFGLNVINRDIEQYPGVLDRVRYDNMSVYVGRGVGGGSLVNGCMAVTPRRDYFETILPNVSADDMYDTYFPLANSMLGVNNVTEELFESKYYQFSRVAQKAAINAGFKTANVPSSYDFGYMQQEADGDAPKSALDGEVIYGNNGGKQSLDKNYIPAAIGTGHVTLRTLTKVTKIEQDANGVYSLSLETIDVTGAVVETLQVSCNQLFLGAGCLGTTELLVRARDTGTLPLLNSEVGKGWGNNGNIMFACSTRFWNGTGVAQSTMPVMGIDNWDDPEHPVFAEIAPFPTGIETWTSLFLAITKNPERGYFTYNAAADSVDLNWDATQTATSYNDSKWLFDKMNAANRTKYRTGLFADNKYYADDFTYHPLGGCLLGKATDDYGRVKGYNNLYVVDGSLIPGSVGVNPYVTITALAERNIEHVIAND</sequence>
<dbReference type="SUPFAM" id="SSF51905">
    <property type="entry name" value="FAD/NAD(P)-binding domain"/>
    <property type="match status" value="1"/>
</dbReference>
<name>A0A170PKX4_9ZZZZ</name>
<evidence type="ECO:0000259" key="5">
    <source>
        <dbReference type="PROSITE" id="PS00623"/>
    </source>
</evidence>
<protein>
    <recommendedName>
        <fullName evidence="5">Glucose-methanol-choline oxidoreductase N-terminal domain-containing protein</fullName>
    </recommendedName>
</protein>
<organism evidence="6">
    <name type="scientific">hydrothermal vent metagenome</name>
    <dbReference type="NCBI Taxonomy" id="652676"/>
    <lineage>
        <taxon>unclassified sequences</taxon>
        <taxon>metagenomes</taxon>
        <taxon>ecological metagenomes</taxon>
    </lineage>
</organism>
<dbReference type="Gene3D" id="3.50.50.60">
    <property type="entry name" value="FAD/NAD(P)-binding domain"/>
    <property type="match status" value="1"/>
</dbReference>
<dbReference type="PANTHER" id="PTHR47470">
    <property type="entry name" value="CHOLESTEROL OXIDASE"/>
    <property type="match status" value="1"/>
</dbReference>
<keyword evidence="3" id="KW-0274">FAD</keyword>
<dbReference type="PROSITE" id="PS00623">
    <property type="entry name" value="GMC_OXRED_1"/>
    <property type="match status" value="1"/>
</dbReference>
<dbReference type="AlphaFoldDB" id="A0A170PKX4"/>
<evidence type="ECO:0000256" key="1">
    <source>
        <dbReference type="ARBA" id="ARBA00001974"/>
    </source>
</evidence>
<accession>A0A170PKX4</accession>
<evidence type="ECO:0000256" key="3">
    <source>
        <dbReference type="ARBA" id="ARBA00022827"/>
    </source>
</evidence>
<dbReference type="InterPro" id="IPR052542">
    <property type="entry name" value="Cholesterol_Oxidase"/>
</dbReference>
<dbReference type="PANTHER" id="PTHR47470:SF1">
    <property type="entry name" value="FAD-DEPENDENT OXIDOREDUCTASE 2 FAD BINDING DOMAIN-CONTAINING PROTEIN"/>
    <property type="match status" value="1"/>
</dbReference>
<reference evidence="6" key="1">
    <citation type="submission" date="2015-10" db="EMBL/GenBank/DDBJ databases">
        <authorList>
            <person name="Gilbert D.G."/>
        </authorList>
    </citation>
    <scope>NUCLEOTIDE SEQUENCE</scope>
</reference>